<dbReference type="EMBL" id="KZ819188">
    <property type="protein sequence ID" value="PWZ03506.1"/>
    <property type="molecule type" value="Genomic_DNA"/>
</dbReference>
<feature type="domain" description="SEC7" evidence="2">
    <location>
        <begin position="1419"/>
        <end position="1633"/>
    </location>
</feature>
<evidence type="ECO:0000313" key="4">
    <source>
        <dbReference type="Proteomes" id="UP000246740"/>
    </source>
</evidence>
<gene>
    <name evidence="3" type="ORF">BCV70DRAFT_197716</name>
</gene>
<feature type="region of interest" description="Disordered" evidence="1">
    <location>
        <begin position="250"/>
        <end position="287"/>
    </location>
</feature>
<feature type="compositionally biased region" description="Polar residues" evidence="1">
    <location>
        <begin position="369"/>
        <end position="403"/>
    </location>
</feature>
<proteinExistence type="predicted"/>
<dbReference type="Gene3D" id="1.10.1000.11">
    <property type="entry name" value="Arf Nucleotide-binding Site Opener,domain 2"/>
    <property type="match status" value="1"/>
</dbReference>
<feature type="region of interest" description="Disordered" evidence="1">
    <location>
        <begin position="2042"/>
        <end position="2062"/>
    </location>
</feature>
<dbReference type="InterPro" id="IPR035999">
    <property type="entry name" value="Sec7_dom_sf"/>
</dbReference>
<feature type="compositionally biased region" description="Polar residues" evidence="1">
    <location>
        <begin position="556"/>
        <end position="565"/>
    </location>
</feature>
<dbReference type="OrthoDB" id="430364at2759"/>
<reference evidence="3 4" key="1">
    <citation type="journal article" date="2018" name="Mol. Biol. Evol.">
        <title>Broad Genomic Sampling Reveals a Smut Pathogenic Ancestry of the Fungal Clade Ustilaginomycotina.</title>
        <authorList>
            <person name="Kijpornyongpan T."/>
            <person name="Mondo S.J."/>
            <person name="Barry K."/>
            <person name="Sandor L."/>
            <person name="Lee J."/>
            <person name="Lipzen A."/>
            <person name="Pangilinan J."/>
            <person name="LaButti K."/>
            <person name="Hainaut M."/>
            <person name="Henrissat B."/>
            <person name="Grigoriev I.V."/>
            <person name="Spatafora J.W."/>
            <person name="Aime M.C."/>
        </authorList>
    </citation>
    <scope>NUCLEOTIDE SEQUENCE [LARGE SCALE GENOMIC DNA]</scope>
    <source>
        <strain evidence="3 4">MCA 3645</strain>
    </source>
</reference>
<accession>A0A317XYY4</accession>
<feature type="compositionally biased region" description="Low complexity" evidence="1">
    <location>
        <begin position="1060"/>
        <end position="1071"/>
    </location>
</feature>
<sequence length="2122" mass="226645">MYSNGMTSLYPPQPLSPQSFTDRGNARAFNRSPLPSLEQLRARILLERETAGLQRSASTSAASQVARAYALEKLLGNSGTDVLFDHTREGTLIGRGAATPSPPPVTADPIDSSETASDDEGQSDLRFRRQSLKHRVSLRRSRTINGLSAMAEAQRKAEFVQGVVLAVPGPASNRISRIIQRRAERDSVANHPNSALPGIQEASYVINTGSSGGDCDTTGFRGLPAFLVNSPKPQHTAAATMRLLTETSTAAPLPHAPSGSPAQGSAKSQSPASADPTLSRSQSQRQIARTEMMRKLSFRNRGAAPKANDAADALPTAPALASTLGLDRSATIVPRTVTGSPAVDTSLSPVDVVIRPPSSPAPPHRTVSIDMTQSKPQDLARSETSTQALEQGTSTGSQRSSRLVQIESGPIAESDKNVFAMPSVGQRSSDRHHVQSTSSHVSGNNASHLPEQHDPNLDRRKRRVGLVGLGFDPQTEAYSFASQDTAQAVKASTPSLPSEALSGGNAAFIQKASATPTVSLTPMLTLEPACLGNDEKHDLPRPMLKTGSIDALHPSRQGTQSSVGSYSDDEPMEDDAFYQLYSPVADDVDDDNEGKVREADDPMVINRPKVHHEAGGELSNSFHHSGTAVQQGGGPSHDQDLSMGRPTPEQDAIVPSTPPQHATNRSSAAVPCDPSPSTDDFAEIRRSQWMATSPSGVTVPLRFSNSLISAAQGLSPIGSMSKEAGASNGTPRSTGRNMRGDWPTSVDSSATPGPDRGSLDIGGATSDDQSRKHSEDALLRPALPIVSPLLELPEEETRRDHDPNDGANILNEFDLLSVPGIRPKPSERLHALLGASFVKEYGDDLEFDSRSKSSVSHAGDDTSADERDLQWLGLSPGQGSANVHRARGDALLDEISDADPDAEVDDAYLRKVDRIADKLGKLAKINKVKRTPSVRDSIAAEETAVGAVATREATQFMNTDASTPVSERRVRNQAPRYGDLAKEAPPLQYGVAPCMVGIRTQATPPPQPSAAEVDAFVRNDKLNPFPGLAQRSPVPMQEGFHPVRLEAAPSPPIPGAQNTSSSSSPQRNSSKSRSHQGSPGHGSQKEQGDTSGVGKDASSSGSKQIGLFSSLRRKASSLRRNPSSSKEGGFWSRKTPANKAEDSPKIPSELARFPTSKPFADSSCAASPAIDPTSGLGLGTLPQQSMKVSDLSLRIEASETGEVTAQEQKHPQVNVQTQIDKSTNALRAAEALPMTQRAPPPSGQAACSHVDSSQHTIVLQRNASVSSVMSARIQSDLQDGTADLDVSGSADPHSSSSLAPGTAALLHRYSRMLAETDLATSVPGVSFAQMRDPPRKMLLADPVFQVISPTTIKDRYLFLLSDLLVIAKPVAAPGDEAGRPIGKMKEASVLPTLDWKFAVKNIIELQRVQLSVTSNTRTALAKTRARNSVLWNFVEHFSQDAEAAVRSLISKTGLESSPTSIAQLLFQTPELDRSDLTKYLIHPSRRSLLRAYVAQHRFVGVSIESALRGLLLDLRFPADLEAFEAVLSYFSQSWTTHNAAIIKPEFTPQLASDLVFAIMALNDALHTDSAVVPTAAISPNFPRSTVAQTPGLFSGPCHELSNNDFVNVFRQHDPHCVLSDRTLSRIYLSIRAEPLVQALDRHEPRFTIRIKGGKLPTRMTYAQPAEPVTLLIPAPDPDLAIRLYAQDTTFEPPVLTFGDAREASFTMWSKSLGPKQVVFVRAGRNARFYSGTEIDVTDSGVPGGSDGIEAPPLPRSFNVTVERAFMKHSFTLSSLEWNGKTKRFMFSFENGVRMTTWTQRIKEQVEASIKSRATLAASGVDPAMQRATEAIALHVLRETLVVPDEARSPKDPKASVGLPLGPGLNRAATVTGTIGATGTSGGWATAAGPKGVQSGSLAPLSTPTTTTLAASSHNSNFGSLGLGMGLPSVPRLLPQQQLIQQQGMLDRAPSTSRHYYAASGVGRHERDLLIPTSDSRNAHVLAMVAQRAASESTGAALQPDGFGGFRSVPGPAAPTNLGHTKASASLSWFPPPSTTSLFHTDMARSHSTRSPSQPHPSLSITSNSEFYHSASSSIGAFEKQQEQRLKQQTTILPGTQIVSVARLNSLLSVVLAHHQQQQQQQP</sequence>
<dbReference type="PROSITE" id="PS50190">
    <property type="entry name" value="SEC7"/>
    <property type="match status" value="1"/>
</dbReference>
<dbReference type="GO" id="GO:0005085">
    <property type="term" value="F:guanyl-nucleotide exchange factor activity"/>
    <property type="evidence" value="ECO:0007669"/>
    <property type="project" value="InterPro"/>
</dbReference>
<dbReference type="Proteomes" id="UP000246740">
    <property type="component" value="Unassembled WGS sequence"/>
</dbReference>
<dbReference type="SUPFAM" id="SSF50729">
    <property type="entry name" value="PH domain-like"/>
    <property type="match status" value="1"/>
</dbReference>
<dbReference type="SMART" id="SM00222">
    <property type="entry name" value="Sec7"/>
    <property type="match status" value="1"/>
</dbReference>
<feature type="region of interest" description="Disordered" evidence="1">
    <location>
        <begin position="93"/>
        <end position="132"/>
    </location>
</feature>
<feature type="region of interest" description="Disordered" evidence="1">
    <location>
        <begin position="614"/>
        <end position="680"/>
    </location>
</feature>
<dbReference type="GO" id="GO:0032012">
    <property type="term" value="P:regulation of ARF protein signal transduction"/>
    <property type="evidence" value="ECO:0007669"/>
    <property type="project" value="InterPro"/>
</dbReference>
<dbReference type="STRING" id="1882483.A0A317XYY4"/>
<evidence type="ECO:0000256" key="1">
    <source>
        <dbReference type="SAM" id="MobiDB-lite"/>
    </source>
</evidence>
<dbReference type="PANTHER" id="PTHR23179">
    <property type="entry name" value="T-CELL ACTIVATION RHO GTPASE ACTIVATING PROTEIN-RELATED"/>
    <property type="match status" value="1"/>
</dbReference>
<dbReference type="PANTHER" id="PTHR23179:SF3">
    <property type="entry name" value="RHO GTPASE-ACTIVATING PROTEIN 20"/>
    <property type="match status" value="1"/>
</dbReference>
<dbReference type="InterPro" id="IPR023394">
    <property type="entry name" value="Sec7_C_sf"/>
</dbReference>
<name>A0A317XYY4_9BASI</name>
<feature type="compositionally biased region" description="Polar residues" evidence="1">
    <location>
        <begin position="435"/>
        <end position="447"/>
    </location>
</feature>
<feature type="region of interest" description="Disordered" evidence="1">
    <location>
        <begin position="1044"/>
        <end position="1166"/>
    </location>
</feature>
<feature type="compositionally biased region" description="Polar residues" evidence="1">
    <location>
        <begin position="337"/>
        <end position="348"/>
    </location>
</feature>
<feature type="compositionally biased region" description="Polar residues" evidence="1">
    <location>
        <begin position="618"/>
        <end position="630"/>
    </location>
</feature>
<organism evidence="3 4">
    <name type="scientific">Testicularia cyperi</name>
    <dbReference type="NCBI Taxonomy" id="1882483"/>
    <lineage>
        <taxon>Eukaryota</taxon>
        <taxon>Fungi</taxon>
        <taxon>Dikarya</taxon>
        <taxon>Basidiomycota</taxon>
        <taxon>Ustilaginomycotina</taxon>
        <taxon>Ustilaginomycetes</taxon>
        <taxon>Ustilaginales</taxon>
        <taxon>Anthracoideaceae</taxon>
        <taxon>Testicularia</taxon>
    </lineage>
</organism>
<dbReference type="SUPFAM" id="SSF48425">
    <property type="entry name" value="Sec7 domain"/>
    <property type="match status" value="1"/>
</dbReference>
<evidence type="ECO:0000313" key="3">
    <source>
        <dbReference type="EMBL" id="PWZ03506.1"/>
    </source>
</evidence>
<feature type="region of interest" description="Disordered" evidence="1">
    <location>
        <begin position="1"/>
        <end position="33"/>
    </location>
</feature>
<feature type="compositionally biased region" description="Polar residues" evidence="1">
    <location>
        <begin position="2048"/>
        <end position="2062"/>
    </location>
</feature>
<protein>
    <recommendedName>
        <fullName evidence="2">SEC7 domain-containing protein</fullName>
    </recommendedName>
</protein>
<feature type="compositionally biased region" description="Polar residues" evidence="1">
    <location>
        <begin position="727"/>
        <end position="736"/>
    </location>
</feature>
<feature type="region of interest" description="Disordered" evidence="1">
    <location>
        <begin position="547"/>
        <end position="571"/>
    </location>
</feature>
<feature type="region of interest" description="Disordered" evidence="1">
    <location>
        <begin position="337"/>
        <end position="403"/>
    </location>
</feature>
<keyword evidence="4" id="KW-1185">Reference proteome</keyword>
<dbReference type="GO" id="GO:0005096">
    <property type="term" value="F:GTPase activator activity"/>
    <property type="evidence" value="ECO:0007669"/>
    <property type="project" value="TreeGrafter"/>
</dbReference>
<feature type="compositionally biased region" description="Polar residues" evidence="1">
    <location>
        <begin position="260"/>
        <end position="287"/>
    </location>
</feature>
<feature type="region of interest" description="Disordered" evidence="1">
    <location>
        <begin position="424"/>
        <end position="459"/>
    </location>
</feature>
<dbReference type="InParanoid" id="A0A317XYY4"/>
<feature type="compositionally biased region" description="Basic and acidic residues" evidence="1">
    <location>
        <begin position="768"/>
        <end position="778"/>
    </location>
</feature>
<dbReference type="Gene3D" id="1.10.220.20">
    <property type="match status" value="1"/>
</dbReference>
<dbReference type="Pfam" id="PF01369">
    <property type="entry name" value="Sec7"/>
    <property type="match status" value="1"/>
</dbReference>
<dbReference type="InterPro" id="IPR000904">
    <property type="entry name" value="Sec7_dom"/>
</dbReference>
<evidence type="ECO:0000259" key="2">
    <source>
        <dbReference type="PROSITE" id="PS50190"/>
    </source>
</evidence>
<feature type="region of interest" description="Disordered" evidence="1">
    <location>
        <begin position="717"/>
        <end position="780"/>
    </location>
</feature>